<dbReference type="InterPro" id="IPR002560">
    <property type="entry name" value="Transposase_DDE"/>
</dbReference>
<sequence>AVTAVRQRVTRQQRGRRGRATDPEWANRRRLLHARENLTEQAFTRMWNGLIDHEPTGQILTAWIAKEELRSLLACARQRAPRSVISHRLFRFSSWCATSDIPELITLAETIEQWWPETLAFITTGVTNARTEGTNRLIKDAARVAFGFRNLTNQRRRVRLACTHQTINPAA</sequence>
<dbReference type="Pfam" id="PF01610">
    <property type="entry name" value="DDE_Tnp_ISL3"/>
    <property type="match status" value="1"/>
</dbReference>
<dbReference type="PANTHER" id="PTHR33498">
    <property type="entry name" value="TRANSPOSASE FOR INSERTION SEQUENCE ELEMENT IS1557"/>
    <property type="match status" value="1"/>
</dbReference>
<dbReference type="InterPro" id="IPR047951">
    <property type="entry name" value="Transpos_ISL3"/>
</dbReference>
<evidence type="ECO:0000259" key="2">
    <source>
        <dbReference type="Pfam" id="PF01610"/>
    </source>
</evidence>
<evidence type="ECO:0000313" key="3">
    <source>
        <dbReference type="EMBL" id="MFC4015703.1"/>
    </source>
</evidence>
<feature type="non-terminal residue" evidence="3">
    <location>
        <position position="1"/>
    </location>
</feature>
<dbReference type="PANTHER" id="PTHR33498:SF1">
    <property type="entry name" value="TRANSPOSASE FOR INSERTION SEQUENCE ELEMENT IS1557"/>
    <property type="match status" value="1"/>
</dbReference>
<evidence type="ECO:0000256" key="1">
    <source>
        <dbReference type="SAM" id="MobiDB-lite"/>
    </source>
</evidence>
<dbReference type="Proteomes" id="UP001595851">
    <property type="component" value="Unassembled WGS sequence"/>
</dbReference>
<name>A0ABV8GPG4_9ACTN</name>
<comment type="caution">
    <text evidence="3">The sequence shown here is derived from an EMBL/GenBank/DDBJ whole genome shotgun (WGS) entry which is preliminary data.</text>
</comment>
<accession>A0ABV8GPG4</accession>
<feature type="compositionally biased region" description="Basic residues" evidence="1">
    <location>
        <begin position="8"/>
        <end position="18"/>
    </location>
</feature>
<protein>
    <submittedName>
        <fullName evidence="3">Transposase</fullName>
    </submittedName>
</protein>
<reference evidence="4" key="1">
    <citation type="journal article" date="2019" name="Int. J. Syst. Evol. Microbiol.">
        <title>The Global Catalogue of Microorganisms (GCM) 10K type strain sequencing project: providing services to taxonomists for standard genome sequencing and annotation.</title>
        <authorList>
            <consortium name="The Broad Institute Genomics Platform"/>
            <consortium name="The Broad Institute Genome Sequencing Center for Infectious Disease"/>
            <person name="Wu L."/>
            <person name="Ma J."/>
        </authorList>
    </citation>
    <scope>NUCLEOTIDE SEQUENCE [LARGE SCALE GENOMIC DNA]</scope>
    <source>
        <strain evidence="4">TBRC 1276</strain>
    </source>
</reference>
<feature type="region of interest" description="Disordered" evidence="1">
    <location>
        <begin position="1"/>
        <end position="22"/>
    </location>
</feature>
<organism evidence="3 4">
    <name type="scientific">Nonomuraea purpurea</name>
    <dbReference type="NCBI Taxonomy" id="1849276"/>
    <lineage>
        <taxon>Bacteria</taxon>
        <taxon>Bacillati</taxon>
        <taxon>Actinomycetota</taxon>
        <taxon>Actinomycetes</taxon>
        <taxon>Streptosporangiales</taxon>
        <taxon>Streptosporangiaceae</taxon>
        <taxon>Nonomuraea</taxon>
    </lineage>
</organism>
<feature type="domain" description="Transposase IS204/IS1001/IS1096/IS1165 DDE" evidence="2">
    <location>
        <begin position="1"/>
        <end position="157"/>
    </location>
</feature>
<keyword evidence="4" id="KW-1185">Reference proteome</keyword>
<gene>
    <name evidence="3" type="ORF">ACFOY2_51425</name>
</gene>
<dbReference type="EMBL" id="JBHSBI010000048">
    <property type="protein sequence ID" value="MFC4015703.1"/>
    <property type="molecule type" value="Genomic_DNA"/>
</dbReference>
<evidence type="ECO:0000313" key="4">
    <source>
        <dbReference type="Proteomes" id="UP001595851"/>
    </source>
</evidence>
<dbReference type="RefSeq" id="WP_379535509.1">
    <property type="nucleotide sequence ID" value="NZ_JBHSBI010000048.1"/>
</dbReference>
<proteinExistence type="predicted"/>